<comment type="caution">
    <text evidence="1">The sequence shown here is derived from an EMBL/GenBank/DDBJ whole genome shotgun (WGS) entry which is preliminary data.</text>
</comment>
<evidence type="ECO:0000313" key="1">
    <source>
        <dbReference type="EMBL" id="GKV43126.1"/>
    </source>
</evidence>
<dbReference type="EMBL" id="BPVZ01000165">
    <property type="protein sequence ID" value="GKV43126.1"/>
    <property type="molecule type" value="Genomic_DNA"/>
</dbReference>
<dbReference type="Proteomes" id="UP001054252">
    <property type="component" value="Unassembled WGS sequence"/>
</dbReference>
<evidence type="ECO:0000313" key="2">
    <source>
        <dbReference type="Proteomes" id="UP001054252"/>
    </source>
</evidence>
<keyword evidence="2" id="KW-1185">Reference proteome</keyword>
<sequence length="95" mass="10243">MQMTSTKLLLNLNDVYHALIIIQASICLFHFRVSALPFSPLQPNKKQAADSPPFEKPNSGSALLCFSRPSATLACGCDFSGSDFLNSPQIPAGFP</sequence>
<gene>
    <name evidence="1" type="ORF">SLEP1_g50459</name>
</gene>
<proteinExistence type="predicted"/>
<dbReference type="AlphaFoldDB" id="A0AAV5M0A9"/>
<accession>A0AAV5M0A9</accession>
<reference evidence="1 2" key="1">
    <citation type="journal article" date="2021" name="Commun. Biol.">
        <title>The genome of Shorea leprosula (Dipterocarpaceae) highlights the ecological relevance of drought in aseasonal tropical rainforests.</title>
        <authorList>
            <person name="Ng K.K.S."/>
            <person name="Kobayashi M.J."/>
            <person name="Fawcett J.A."/>
            <person name="Hatakeyama M."/>
            <person name="Paape T."/>
            <person name="Ng C.H."/>
            <person name="Ang C.C."/>
            <person name="Tnah L.H."/>
            <person name="Lee C.T."/>
            <person name="Nishiyama T."/>
            <person name="Sese J."/>
            <person name="O'Brien M.J."/>
            <person name="Copetti D."/>
            <person name="Mohd Noor M.I."/>
            <person name="Ong R.C."/>
            <person name="Putra M."/>
            <person name="Sireger I.Z."/>
            <person name="Indrioko S."/>
            <person name="Kosugi Y."/>
            <person name="Izuno A."/>
            <person name="Isagi Y."/>
            <person name="Lee S.L."/>
            <person name="Shimizu K.K."/>
        </authorList>
    </citation>
    <scope>NUCLEOTIDE SEQUENCE [LARGE SCALE GENOMIC DNA]</scope>
    <source>
        <strain evidence="1">214</strain>
    </source>
</reference>
<organism evidence="1 2">
    <name type="scientific">Rubroshorea leprosula</name>
    <dbReference type="NCBI Taxonomy" id="152421"/>
    <lineage>
        <taxon>Eukaryota</taxon>
        <taxon>Viridiplantae</taxon>
        <taxon>Streptophyta</taxon>
        <taxon>Embryophyta</taxon>
        <taxon>Tracheophyta</taxon>
        <taxon>Spermatophyta</taxon>
        <taxon>Magnoliopsida</taxon>
        <taxon>eudicotyledons</taxon>
        <taxon>Gunneridae</taxon>
        <taxon>Pentapetalae</taxon>
        <taxon>rosids</taxon>
        <taxon>malvids</taxon>
        <taxon>Malvales</taxon>
        <taxon>Dipterocarpaceae</taxon>
        <taxon>Rubroshorea</taxon>
    </lineage>
</organism>
<protein>
    <submittedName>
        <fullName evidence="1">Uncharacterized protein</fullName>
    </submittedName>
</protein>
<name>A0AAV5M0A9_9ROSI</name>